<dbReference type="RefSeq" id="WP_390304912.1">
    <property type="nucleotide sequence ID" value="NZ_JBHRRZ010000014.1"/>
</dbReference>
<feature type="transmembrane region" description="Helical" evidence="1">
    <location>
        <begin position="33"/>
        <end position="54"/>
    </location>
</feature>
<name>A0ABV7A5C6_9BACI</name>
<dbReference type="Proteomes" id="UP001595387">
    <property type="component" value="Unassembled WGS sequence"/>
</dbReference>
<proteinExistence type="predicted"/>
<dbReference type="EMBL" id="JBHRRZ010000014">
    <property type="protein sequence ID" value="MFC2948205.1"/>
    <property type="molecule type" value="Genomic_DNA"/>
</dbReference>
<accession>A0ABV7A5C6</accession>
<gene>
    <name evidence="2" type="primary">spoIIIAF</name>
    <name evidence="2" type="ORF">ACFODW_07630</name>
</gene>
<protein>
    <submittedName>
        <fullName evidence="2">Stage III sporulation protein AF</fullName>
    </submittedName>
</protein>
<keyword evidence="1" id="KW-0472">Membrane</keyword>
<keyword evidence="1" id="KW-0812">Transmembrane</keyword>
<reference evidence="3" key="1">
    <citation type="journal article" date="2019" name="Int. J. Syst. Evol. Microbiol.">
        <title>The Global Catalogue of Microorganisms (GCM) 10K type strain sequencing project: providing services to taxonomists for standard genome sequencing and annotation.</title>
        <authorList>
            <consortium name="The Broad Institute Genomics Platform"/>
            <consortium name="The Broad Institute Genome Sequencing Center for Infectious Disease"/>
            <person name="Wu L."/>
            <person name="Ma J."/>
        </authorList>
    </citation>
    <scope>NUCLEOTIDE SEQUENCE [LARGE SCALE GENOMIC DNA]</scope>
    <source>
        <strain evidence="3">KCTC 13193</strain>
    </source>
</reference>
<organism evidence="2 3">
    <name type="scientific">Virgibacillus sediminis</name>
    <dbReference type="NCBI Taxonomy" id="202260"/>
    <lineage>
        <taxon>Bacteria</taxon>
        <taxon>Bacillati</taxon>
        <taxon>Bacillota</taxon>
        <taxon>Bacilli</taxon>
        <taxon>Bacillales</taxon>
        <taxon>Bacillaceae</taxon>
        <taxon>Virgibacillus</taxon>
    </lineage>
</organism>
<feature type="transmembrane region" description="Helical" evidence="1">
    <location>
        <begin position="7"/>
        <end position="27"/>
    </location>
</feature>
<dbReference type="InterPro" id="IPR014245">
    <property type="entry name" value="Spore_III_AF"/>
</dbReference>
<evidence type="ECO:0000313" key="2">
    <source>
        <dbReference type="EMBL" id="MFC2948205.1"/>
    </source>
</evidence>
<keyword evidence="3" id="KW-1185">Reference proteome</keyword>
<sequence length="208" mass="23773">MEILFEWVTQIILFLLLAAVVDLLIPANNMKKYIKLAVGLILILLLLQPVFYLFNVDMEQQIKAAFSQIDEGGGKEDSMKNLIDLQKKEIQASQDAYILEQMAVQLKNLAKDPLMEEHQAEIMDISFSFSQGEEYSFESLEEVIVYLQEHGEGEGAVDVVEEVVIDTEEQESAKEEQNNRDEGVILLLREVWELYNKEITVIWEGGTT</sequence>
<dbReference type="NCBIfam" id="TIGR02896">
    <property type="entry name" value="spore_III_AF"/>
    <property type="match status" value="1"/>
</dbReference>
<dbReference type="Pfam" id="PF09581">
    <property type="entry name" value="Spore_III_AF"/>
    <property type="match status" value="1"/>
</dbReference>
<comment type="caution">
    <text evidence="2">The sequence shown here is derived from an EMBL/GenBank/DDBJ whole genome shotgun (WGS) entry which is preliminary data.</text>
</comment>
<evidence type="ECO:0000313" key="3">
    <source>
        <dbReference type="Proteomes" id="UP001595387"/>
    </source>
</evidence>
<evidence type="ECO:0000256" key="1">
    <source>
        <dbReference type="SAM" id="Phobius"/>
    </source>
</evidence>
<keyword evidence="1" id="KW-1133">Transmembrane helix</keyword>